<dbReference type="Gene3D" id="3.30.1440.10">
    <property type="match status" value="1"/>
</dbReference>
<comment type="caution">
    <text evidence="7">The sequence shown here is derived from an EMBL/GenBank/DDBJ whole genome shotgun (WGS) entry which is preliminary data.</text>
</comment>
<name>A0A8T5GF71_9ARCH</name>
<dbReference type="GO" id="GO:1990904">
    <property type="term" value="C:ribonucleoprotein complex"/>
    <property type="evidence" value="ECO:0007669"/>
    <property type="project" value="UniProtKB-KW"/>
</dbReference>
<comment type="similarity">
    <text evidence="1 4">Belongs to the universal ribosomal protein uL5 family.</text>
</comment>
<protein>
    <submittedName>
        <fullName evidence="7">50S ribosomal protein L5</fullName>
    </submittedName>
</protein>
<dbReference type="InterPro" id="IPR031310">
    <property type="entry name" value="Ribosomal_uL5_N"/>
</dbReference>
<dbReference type="AlphaFoldDB" id="A0A8T5GF71"/>
<dbReference type="InterPro" id="IPR057266">
    <property type="entry name" value="Ribosomal_uL5_euk/arc-type"/>
</dbReference>
<evidence type="ECO:0000259" key="6">
    <source>
        <dbReference type="Pfam" id="PF00673"/>
    </source>
</evidence>
<reference evidence="7" key="1">
    <citation type="journal article" date="2021" name="ISME J.">
        <title>Mercury methylation by metabolically versatile and cosmopolitan marine bacteria.</title>
        <authorList>
            <person name="Lin H."/>
            <person name="Ascher D.B."/>
            <person name="Myung Y."/>
            <person name="Lamborg C.H."/>
            <person name="Hallam S.J."/>
            <person name="Gionfriddo C.M."/>
            <person name="Holt K.E."/>
            <person name="Moreau J.W."/>
        </authorList>
    </citation>
    <scope>NUCLEOTIDE SEQUENCE</scope>
    <source>
        <strain evidence="7">SI075_bin30</strain>
    </source>
</reference>
<dbReference type="Pfam" id="PF00673">
    <property type="entry name" value="Ribosomal_L5_C"/>
    <property type="match status" value="1"/>
</dbReference>
<feature type="domain" description="Large ribosomal subunit protein uL5 N-terminal" evidence="5">
    <location>
        <begin position="1"/>
        <end position="52"/>
    </location>
</feature>
<dbReference type="NCBIfam" id="NF003258">
    <property type="entry name" value="PRK04219.1"/>
    <property type="match status" value="1"/>
</dbReference>
<keyword evidence="2 4" id="KW-0689">Ribosomal protein</keyword>
<dbReference type="GO" id="GO:0003735">
    <property type="term" value="F:structural constituent of ribosome"/>
    <property type="evidence" value="ECO:0007669"/>
    <property type="project" value="InterPro"/>
</dbReference>
<gene>
    <name evidence="7" type="ORF">HON47_03545</name>
</gene>
<dbReference type="GO" id="GO:0005840">
    <property type="term" value="C:ribosome"/>
    <property type="evidence" value="ECO:0007669"/>
    <property type="project" value="UniProtKB-KW"/>
</dbReference>
<dbReference type="InterPro" id="IPR031309">
    <property type="entry name" value="Ribosomal_uL5_C"/>
</dbReference>
<dbReference type="SUPFAM" id="SSF55282">
    <property type="entry name" value="RL5-like"/>
    <property type="match status" value="1"/>
</dbReference>
<dbReference type="EMBL" id="JABJNZ010000046">
    <property type="protein sequence ID" value="MBT4870621.1"/>
    <property type="molecule type" value="Genomic_DNA"/>
</dbReference>
<evidence type="ECO:0000256" key="1">
    <source>
        <dbReference type="ARBA" id="ARBA00008553"/>
    </source>
</evidence>
<evidence type="ECO:0000313" key="7">
    <source>
        <dbReference type="EMBL" id="MBT4870621.1"/>
    </source>
</evidence>
<evidence type="ECO:0000313" key="8">
    <source>
        <dbReference type="Proteomes" id="UP000722459"/>
    </source>
</evidence>
<dbReference type="InterPro" id="IPR002132">
    <property type="entry name" value="Ribosomal_uL5"/>
</dbReference>
<feature type="domain" description="Large ribosomal subunit protein uL5 C-terminal" evidence="6">
    <location>
        <begin position="57"/>
        <end position="144"/>
    </location>
</feature>
<organism evidence="7 8">
    <name type="scientific">Candidatus Iainarchaeum sp</name>
    <dbReference type="NCBI Taxonomy" id="3101447"/>
    <lineage>
        <taxon>Archaea</taxon>
        <taxon>Candidatus Iainarchaeota</taxon>
        <taxon>Candidatus Iainarchaeia</taxon>
        <taxon>Candidatus Iainarchaeales</taxon>
        <taxon>Candidatus Iainarchaeaceae</taxon>
        <taxon>Candidatus Iainarchaeum</taxon>
    </lineage>
</organism>
<accession>A0A8T5GF71</accession>
<keyword evidence="3 4" id="KW-0687">Ribonucleoprotein</keyword>
<proteinExistence type="inferred from homology"/>
<dbReference type="Proteomes" id="UP000722459">
    <property type="component" value="Unassembled WGS sequence"/>
</dbReference>
<dbReference type="Pfam" id="PF00281">
    <property type="entry name" value="Ribosomal_L5"/>
    <property type="match status" value="1"/>
</dbReference>
<dbReference type="PIRSF" id="PIRSF002161">
    <property type="entry name" value="Ribosomal_L5"/>
    <property type="match status" value="1"/>
</dbReference>
<dbReference type="GO" id="GO:0006412">
    <property type="term" value="P:translation"/>
    <property type="evidence" value="ECO:0007669"/>
    <property type="project" value="InterPro"/>
</dbReference>
<dbReference type="InterPro" id="IPR022803">
    <property type="entry name" value="Ribosomal_uL5_dom_sf"/>
</dbReference>
<evidence type="ECO:0000256" key="4">
    <source>
        <dbReference type="RuleBase" id="RU003930"/>
    </source>
</evidence>
<dbReference type="PANTHER" id="PTHR11994">
    <property type="entry name" value="60S RIBOSOMAL PROTEIN L11-RELATED"/>
    <property type="match status" value="1"/>
</dbReference>
<evidence type="ECO:0000259" key="5">
    <source>
        <dbReference type="Pfam" id="PF00281"/>
    </source>
</evidence>
<sequence length="164" mass="18401">MKEVLIDKVVVNMGVGADPEQMKKSEQIIKLITNKSPVKTSSDKRIPDWGVRPGVHLGLKVTLRKEDAAKFLKDAFVAKDNKILARNFDKEGNFGFGIREHIDLPGIKYDPKLGIIGLDVLITLKKRGYRVKHRKIGKAKIGIKQRVKKEEAIEFVKSMGVEVA</sequence>
<evidence type="ECO:0000256" key="3">
    <source>
        <dbReference type="ARBA" id="ARBA00023274"/>
    </source>
</evidence>
<evidence type="ECO:0000256" key="2">
    <source>
        <dbReference type="ARBA" id="ARBA00022980"/>
    </source>
</evidence>